<dbReference type="RefSeq" id="WP_251959607.1">
    <property type="nucleotide sequence ID" value="NZ_AP025732.1"/>
</dbReference>
<proteinExistence type="predicted"/>
<dbReference type="Proteomes" id="UP001055453">
    <property type="component" value="Chromosome"/>
</dbReference>
<dbReference type="InterPro" id="IPR027417">
    <property type="entry name" value="P-loop_NTPase"/>
</dbReference>
<sequence>MSNDLINVISTNNPFQGRLVVRSHNVWGQSFPDVPSLNSHASDAVYEAIEKVRNRKRQVIGITIKAERGLGKSHLISRIRHKLQIDGSALFVYMSQCDDLNRIKTAFLSTLANSLKQVGSASVSQWQELATALVNEAFKKKYTPQQLVNQFPGALVKNPNVVEVLRDKILSTKPDIENPDILTAILWTLSPDPAYEIFAIRWLAGNSLPHAKADSMGLANVSVDDKEAESFNTVRQILDLVSEYKPIVICFDEMENLGCNDAGFTGSQVTALLAKDLYDKIKQGILLTSIYPETWTHQVKTLPYAEAVVDRMGEQVIDLKHLNPDDVVALVSRWLEEFYQENGLIPPYPVYPFDEAKLRTLGKERPIVRKVLQWCAENFKPLITTIDIDEQELKHPVEPTYNQQLAALQNTIQDYMEDKRTLAQALRLGFSAVIGETIENVQIEKVVDIQVKAVDRGYLDFKIVGKENGKDVKIAVAVLQESGGLFVQATLKRLIRYKDFDVTRGCLVRSKQINKGATKAQDCLKTLLSKELGGEWVLLKSEDIKPLLALHFVMKGREDDELTEDQIIDFIRTKRIAIDNYLIREILSDPSGQVPKDAIDEEEESSNMTLIEVKDVVSVASDDLFQE</sequence>
<keyword evidence="2" id="KW-1185">Reference proteome</keyword>
<dbReference type="SUPFAM" id="SSF52540">
    <property type="entry name" value="P-loop containing nucleoside triphosphate hydrolases"/>
    <property type="match status" value="1"/>
</dbReference>
<accession>A0ABN6PZM2</accession>
<protein>
    <recommendedName>
        <fullName evidence="3">Orc1-like AAA ATPase domain-containing protein</fullName>
    </recommendedName>
</protein>
<gene>
    <name evidence="1" type="ORF">ANSO36C_22580</name>
</gene>
<name>A0ABN6PZM2_NOSCO</name>
<reference evidence="1" key="1">
    <citation type="submission" date="2022-04" db="EMBL/GenBank/DDBJ databases">
        <title>Complete genome sequence of a cyanobacterium, Nostoc sp. SO-36, isolated in Antarctica.</title>
        <authorList>
            <person name="Kanesaki Y."/>
            <person name="Effendi D."/>
            <person name="Sakamoto T."/>
            <person name="Ohtani S."/>
            <person name="Awai K."/>
        </authorList>
    </citation>
    <scope>NUCLEOTIDE SEQUENCE</scope>
    <source>
        <strain evidence="1">SO-36</strain>
    </source>
</reference>
<dbReference type="EMBL" id="AP025732">
    <property type="protein sequence ID" value="BDI16456.1"/>
    <property type="molecule type" value="Genomic_DNA"/>
</dbReference>
<organism evidence="1 2">
    <name type="scientific">Nostoc cf. commune SO-36</name>
    <dbReference type="NCBI Taxonomy" id="449208"/>
    <lineage>
        <taxon>Bacteria</taxon>
        <taxon>Bacillati</taxon>
        <taxon>Cyanobacteriota</taxon>
        <taxon>Cyanophyceae</taxon>
        <taxon>Nostocales</taxon>
        <taxon>Nostocaceae</taxon>
        <taxon>Nostoc</taxon>
    </lineage>
</organism>
<evidence type="ECO:0008006" key="3">
    <source>
        <dbReference type="Google" id="ProtNLM"/>
    </source>
</evidence>
<evidence type="ECO:0000313" key="1">
    <source>
        <dbReference type="EMBL" id="BDI16456.1"/>
    </source>
</evidence>
<evidence type="ECO:0000313" key="2">
    <source>
        <dbReference type="Proteomes" id="UP001055453"/>
    </source>
</evidence>